<evidence type="ECO:0000313" key="3">
    <source>
        <dbReference type="Proteomes" id="UP001152622"/>
    </source>
</evidence>
<feature type="compositionally biased region" description="Polar residues" evidence="1">
    <location>
        <begin position="65"/>
        <end position="75"/>
    </location>
</feature>
<organism evidence="2 3">
    <name type="scientific">Synaphobranchus kaupii</name>
    <name type="common">Kaup's arrowtooth eel</name>
    <dbReference type="NCBI Taxonomy" id="118154"/>
    <lineage>
        <taxon>Eukaryota</taxon>
        <taxon>Metazoa</taxon>
        <taxon>Chordata</taxon>
        <taxon>Craniata</taxon>
        <taxon>Vertebrata</taxon>
        <taxon>Euteleostomi</taxon>
        <taxon>Actinopterygii</taxon>
        <taxon>Neopterygii</taxon>
        <taxon>Teleostei</taxon>
        <taxon>Anguilliformes</taxon>
        <taxon>Synaphobranchidae</taxon>
        <taxon>Synaphobranchus</taxon>
    </lineage>
</organism>
<name>A0A9Q1EZA8_SYNKA</name>
<sequence>MAPQPDLSPAGRISSGAVHRNQLRVGFEGFEGKVARRTGFEHYSPSAMTELRKGDWDAAKLPVDSENSAGEPSGQSTAASASSSEECS</sequence>
<dbReference type="Proteomes" id="UP001152622">
    <property type="component" value="Chromosome 10"/>
</dbReference>
<accession>A0A9Q1EZA8</accession>
<reference evidence="2" key="1">
    <citation type="journal article" date="2023" name="Science">
        <title>Genome structures resolve the early diversification of teleost fishes.</title>
        <authorList>
            <person name="Parey E."/>
            <person name="Louis A."/>
            <person name="Montfort J."/>
            <person name="Bouchez O."/>
            <person name="Roques C."/>
            <person name="Iampietro C."/>
            <person name="Lluch J."/>
            <person name="Castinel A."/>
            <person name="Donnadieu C."/>
            <person name="Desvignes T."/>
            <person name="Floi Bucao C."/>
            <person name="Jouanno E."/>
            <person name="Wen M."/>
            <person name="Mejri S."/>
            <person name="Dirks R."/>
            <person name="Jansen H."/>
            <person name="Henkel C."/>
            <person name="Chen W.J."/>
            <person name="Zahm M."/>
            <person name="Cabau C."/>
            <person name="Klopp C."/>
            <person name="Thompson A.W."/>
            <person name="Robinson-Rechavi M."/>
            <person name="Braasch I."/>
            <person name="Lecointre G."/>
            <person name="Bobe J."/>
            <person name="Postlethwait J.H."/>
            <person name="Berthelot C."/>
            <person name="Roest Crollius H."/>
            <person name="Guiguen Y."/>
        </authorList>
    </citation>
    <scope>NUCLEOTIDE SEQUENCE</scope>
    <source>
        <strain evidence="2">WJC10195</strain>
    </source>
</reference>
<feature type="compositionally biased region" description="Low complexity" evidence="1">
    <location>
        <begin position="76"/>
        <end position="88"/>
    </location>
</feature>
<evidence type="ECO:0000256" key="1">
    <source>
        <dbReference type="SAM" id="MobiDB-lite"/>
    </source>
</evidence>
<keyword evidence="3" id="KW-1185">Reference proteome</keyword>
<dbReference type="EMBL" id="JAINUF010000010">
    <property type="protein sequence ID" value="KAJ8347997.1"/>
    <property type="molecule type" value="Genomic_DNA"/>
</dbReference>
<gene>
    <name evidence="2" type="ORF">SKAU_G00265860</name>
</gene>
<protein>
    <submittedName>
        <fullName evidence="2">Uncharacterized protein</fullName>
    </submittedName>
</protein>
<comment type="caution">
    <text evidence="2">The sequence shown here is derived from an EMBL/GenBank/DDBJ whole genome shotgun (WGS) entry which is preliminary data.</text>
</comment>
<dbReference type="AlphaFoldDB" id="A0A9Q1EZA8"/>
<proteinExistence type="predicted"/>
<feature type="region of interest" description="Disordered" evidence="1">
    <location>
        <begin position="55"/>
        <end position="88"/>
    </location>
</feature>
<evidence type="ECO:0000313" key="2">
    <source>
        <dbReference type="EMBL" id="KAJ8347997.1"/>
    </source>
</evidence>